<dbReference type="GO" id="GO:0005762">
    <property type="term" value="C:mitochondrial large ribosomal subunit"/>
    <property type="evidence" value="ECO:0007669"/>
    <property type="project" value="InterPro"/>
</dbReference>
<evidence type="ECO:0000256" key="3">
    <source>
        <dbReference type="ARBA" id="ARBA00022946"/>
    </source>
</evidence>
<dbReference type="GeneID" id="54779207"/>
<keyword evidence="3" id="KW-0809">Transit peptide</keyword>
<dbReference type="Pfam" id="PF09809">
    <property type="entry name" value="MRP-L27"/>
    <property type="match status" value="1"/>
</dbReference>
<reference evidence="7 8" key="1">
    <citation type="submission" date="2019-07" db="EMBL/GenBank/DDBJ databases">
        <title>Genome assembly of two rare yeast pathogens: Diutina rugosa and Trichomonascus ciferrii.</title>
        <authorList>
            <person name="Mixao V."/>
            <person name="Saus E."/>
            <person name="Hansen A."/>
            <person name="Lass-Flor C."/>
            <person name="Gabaldon T."/>
        </authorList>
    </citation>
    <scope>NUCLEOTIDE SEQUENCE [LARGE SCALE GENOMIC DNA]</scope>
    <source>
        <strain evidence="7 8">CBS 613</strain>
    </source>
</reference>
<dbReference type="RefSeq" id="XP_034014649.1">
    <property type="nucleotide sequence ID" value="XM_034158533.1"/>
</dbReference>
<evidence type="ECO:0008006" key="9">
    <source>
        <dbReference type="Google" id="ProtNLM"/>
    </source>
</evidence>
<accession>A0A642UXP7</accession>
<keyword evidence="8" id="KW-1185">Reference proteome</keyword>
<sequence length="176" mass="19514">MKASAVTHFQATTAVALRRPWQTFKDGQIWYGMGKTGSKRHPLTTKQGNKHYYKGTGSSGYGKLNRDGKYIVDWTKVRTYVVPADLHSTPLKALVSPKVPQVYQKYVGYDDGAKSADLAFQNLVDFVEYGENYNAVDLEESGYLEEFVNPNAEVEAVEAHPEAVAETKAGETTSVQ</sequence>
<dbReference type="OrthoDB" id="408933at2759"/>
<keyword evidence="6" id="KW-0687">Ribonucleoprotein</keyword>
<evidence type="ECO:0000313" key="7">
    <source>
        <dbReference type="EMBL" id="KAA8907392.1"/>
    </source>
</evidence>
<evidence type="ECO:0000256" key="4">
    <source>
        <dbReference type="ARBA" id="ARBA00022980"/>
    </source>
</evidence>
<keyword evidence="5" id="KW-0496">Mitochondrion</keyword>
<evidence type="ECO:0000313" key="8">
    <source>
        <dbReference type="Proteomes" id="UP000449547"/>
    </source>
</evidence>
<comment type="caution">
    <text evidence="7">The sequence shown here is derived from an EMBL/GenBank/DDBJ whole genome shotgun (WGS) entry which is preliminary data.</text>
</comment>
<dbReference type="VEuPathDB" id="FungiDB:DIURU_000554"/>
<organism evidence="7 8">
    <name type="scientific">Diutina rugosa</name>
    <name type="common">Yeast</name>
    <name type="synonym">Candida rugosa</name>
    <dbReference type="NCBI Taxonomy" id="5481"/>
    <lineage>
        <taxon>Eukaryota</taxon>
        <taxon>Fungi</taxon>
        <taxon>Dikarya</taxon>
        <taxon>Ascomycota</taxon>
        <taxon>Saccharomycotina</taxon>
        <taxon>Pichiomycetes</taxon>
        <taxon>Debaryomycetaceae</taxon>
        <taxon>Diutina</taxon>
    </lineage>
</organism>
<dbReference type="GO" id="GO:0006412">
    <property type="term" value="P:translation"/>
    <property type="evidence" value="ECO:0007669"/>
    <property type="project" value="TreeGrafter"/>
</dbReference>
<dbReference type="GO" id="GO:0003735">
    <property type="term" value="F:structural constituent of ribosome"/>
    <property type="evidence" value="ECO:0007669"/>
    <property type="project" value="InterPro"/>
</dbReference>
<dbReference type="OMA" id="KHTKYGE"/>
<evidence type="ECO:0000256" key="1">
    <source>
        <dbReference type="ARBA" id="ARBA00004173"/>
    </source>
</evidence>
<dbReference type="PANTHER" id="PTHR21338:SF0">
    <property type="entry name" value="LARGE RIBOSOMAL SUBUNIT PROTEIN ML41"/>
    <property type="match status" value="1"/>
</dbReference>
<evidence type="ECO:0000256" key="5">
    <source>
        <dbReference type="ARBA" id="ARBA00023128"/>
    </source>
</evidence>
<comment type="subcellular location">
    <subcellularLocation>
        <location evidence="1">Mitochondrion</location>
    </subcellularLocation>
</comment>
<proteinExistence type="inferred from homology"/>
<keyword evidence="4" id="KW-0689">Ribosomal protein</keyword>
<name>A0A642UXP7_DIURU</name>
<evidence type="ECO:0000256" key="2">
    <source>
        <dbReference type="ARBA" id="ARBA00010152"/>
    </source>
</evidence>
<comment type="similarity">
    <text evidence="2">Belongs to the mitochondrion-specific ribosomal protein mL41 family.</text>
</comment>
<dbReference type="InterPro" id="IPR019189">
    <property type="entry name" value="Ribosomal_mL41"/>
</dbReference>
<protein>
    <recommendedName>
        <fullName evidence="9">54S ribosomal protein L27, mitochondrial</fullName>
    </recommendedName>
</protein>
<gene>
    <name evidence="7" type="ORF">DIURU_000554</name>
</gene>
<dbReference type="EMBL" id="SWFT01000025">
    <property type="protein sequence ID" value="KAA8907392.1"/>
    <property type="molecule type" value="Genomic_DNA"/>
</dbReference>
<dbReference type="Proteomes" id="UP000449547">
    <property type="component" value="Unassembled WGS sequence"/>
</dbReference>
<evidence type="ECO:0000256" key="6">
    <source>
        <dbReference type="ARBA" id="ARBA00023274"/>
    </source>
</evidence>
<dbReference type="PANTHER" id="PTHR21338">
    <property type="entry name" value="MITOCHONDRIAL RIBOSOMAL PROTEIN L41"/>
    <property type="match status" value="1"/>
</dbReference>
<dbReference type="AlphaFoldDB" id="A0A642UXP7"/>